<gene>
    <name evidence="4" type="ORF">PLXY2_LOCUS15525</name>
</gene>
<evidence type="ECO:0000256" key="2">
    <source>
        <dbReference type="ARBA" id="ARBA00023180"/>
    </source>
</evidence>
<dbReference type="SUPFAM" id="SSF57302">
    <property type="entry name" value="Snake toxin-like"/>
    <property type="match status" value="1"/>
</dbReference>
<feature type="non-terminal residue" evidence="4">
    <location>
        <position position="114"/>
    </location>
</feature>
<dbReference type="EMBL" id="CAJHNJ030000201">
    <property type="protein sequence ID" value="CAG9137271.1"/>
    <property type="molecule type" value="Genomic_DNA"/>
</dbReference>
<evidence type="ECO:0000313" key="5">
    <source>
        <dbReference type="Proteomes" id="UP000653454"/>
    </source>
</evidence>
<name>A0A8S4GBM8_PLUXY</name>
<comment type="caution">
    <text evidence="4">The sequence shown here is derived from an EMBL/GenBank/DDBJ whole genome shotgun (WGS) entry which is preliminary data.</text>
</comment>
<sequence>MLSLRKSTLIICIVMCKMVISLRCYQCSSQKDSGCFSHNLNKDHLKDCASNNAVCRTISQVQYFLPNQDVLVIRECASIYGEQLNCTQSEWSDVHKSIGCECDVDACNTARGSH</sequence>
<keyword evidence="5" id="KW-1185">Reference proteome</keyword>
<evidence type="ECO:0000256" key="3">
    <source>
        <dbReference type="SAM" id="SignalP"/>
    </source>
</evidence>
<dbReference type="InterPro" id="IPR031424">
    <property type="entry name" value="QVR-like"/>
</dbReference>
<organism evidence="4 5">
    <name type="scientific">Plutella xylostella</name>
    <name type="common">Diamondback moth</name>
    <name type="synonym">Plutella maculipennis</name>
    <dbReference type="NCBI Taxonomy" id="51655"/>
    <lineage>
        <taxon>Eukaryota</taxon>
        <taxon>Metazoa</taxon>
        <taxon>Ecdysozoa</taxon>
        <taxon>Arthropoda</taxon>
        <taxon>Hexapoda</taxon>
        <taxon>Insecta</taxon>
        <taxon>Pterygota</taxon>
        <taxon>Neoptera</taxon>
        <taxon>Endopterygota</taxon>
        <taxon>Lepidoptera</taxon>
        <taxon>Glossata</taxon>
        <taxon>Ditrysia</taxon>
        <taxon>Yponomeutoidea</taxon>
        <taxon>Plutellidae</taxon>
        <taxon>Plutella</taxon>
    </lineage>
</organism>
<dbReference type="Pfam" id="PF17064">
    <property type="entry name" value="QVR"/>
    <property type="match status" value="1"/>
</dbReference>
<evidence type="ECO:0000313" key="4">
    <source>
        <dbReference type="EMBL" id="CAG9137271.1"/>
    </source>
</evidence>
<evidence type="ECO:0000256" key="1">
    <source>
        <dbReference type="ARBA" id="ARBA00022729"/>
    </source>
</evidence>
<dbReference type="GO" id="GO:0030431">
    <property type="term" value="P:sleep"/>
    <property type="evidence" value="ECO:0007669"/>
    <property type="project" value="InterPro"/>
</dbReference>
<keyword evidence="1 3" id="KW-0732">Signal</keyword>
<proteinExistence type="predicted"/>
<keyword evidence="2" id="KW-0325">Glycoprotein</keyword>
<feature type="chain" id="PRO_5035728519" evidence="3">
    <location>
        <begin position="25"/>
        <end position="114"/>
    </location>
</feature>
<accession>A0A8S4GBM8</accession>
<dbReference type="AlphaFoldDB" id="A0A8S4GBM8"/>
<dbReference type="Proteomes" id="UP000653454">
    <property type="component" value="Unassembled WGS sequence"/>
</dbReference>
<dbReference type="GO" id="GO:0032222">
    <property type="term" value="P:regulation of synaptic transmission, cholinergic"/>
    <property type="evidence" value="ECO:0007669"/>
    <property type="project" value="InterPro"/>
</dbReference>
<reference evidence="4" key="1">
    <citation type="submission" date="2020-11" db="EMBL/GenBank/DDBJ databases">
        <authorList>
            <person name="Whiteford S."/>
        </authorList>
    </citation>
    <scope>NUCLEOTIDE SEQUENCE</scope>
</reference>
<protein>
    <submittedName>
        <fullName evidence="4">(diamondback moth) hypothetical protein</fullName>
    </submittedName>
</protein>
<feature type="signal peptide" evidence="3">
    <location>
        <begin position="1"/>
        <end position="24"/>
    </location>
</feature>
<dbReference type="InterPro" id="IPR045860">
    <property type="entry name" value="Snake_toxin-like_sf"/>
</dbReference>